<dbReference type="PANTHER" id="PTHR47942">
    <property type="entry name" value="TETRATRICOPEPTIDE REPEAT (TPR)-LIKE SUPERFAMILY PROTEIN-RELATED"/>
    <property type="match status" value="1"/>
</dbReference>
<dbReference type="PANTHER" id="PTHR47942:SF63">
    <property type="entry name" value="PENTATRICOPEPTIDE REPEAT-CONTAINING PROTEIN"/>
    <property type="match status" value="1"/>
</dbReference>
<gene>
    <name evidence="3" type="ORF">BXZ70DRAFT_744067</name>
</gene>
<name>A0A8K0UE27_9AGAR</name>
<dbReference type="InterPro" id="IPR051222">
    <property type="entry name" value="PPR/CCM1_RNA-binding"/>
</dbReference>
<reference evidence="3" key="1">
    <citation type="journal article" date="2021" name="New Phytol.">
        <title>Evolutionary innovations through gain and loss of genes in the ectomycorrhizal Boletales.</title>
        <authorList>
            <person name="Wu G."/>
            <person name="Miyauchi S."/>
            <person name="Morin E."/>
            <person name="Kuo A."/>
            <person name="Drula E."/>
            <person name="Varga T."/>
            <person name="Kohler A."/>
            <person name="Feng B."/>
            <person name="Cao Y."/>
            <person name="Lipzen A."/>
            <person name="Daum C."/>
            <person name="Hundley H."/>
            <person name="Pangilinan J."/>
            <person name="Johnson J."/>
            <person name="Barry K."/>
            <person name="LaButti K."/>
            <person name="Ng V."/>
            <person name="Ahrendt S."/>
            <person name="Min B."/>
            <person name="Choi I.G."/>
            <person name="Park H."/>
            <person name="Plett J.M."/>
            <person name="Magnuson J."/>
            <person name="Spatafora J.W."/>
            <person name="Nagy L.G."/>
            <person name="Henrissat B."/>
            <person name="Grigoriev I.V."/>
            <person name="Yang Z.L."/>
            <person name="Xu J."/>
            <person name="Martin F.M."/>
        </authorList>
    </citation>
    <scope>NUCLEOTIDE SEQUENCE</scope>
    <source>
        <strain evidence="3">KKN 215</strain>
    </source>
</reference>
<evidence type="ECO:0000256" key="2">
    <source>
        <dbReference type="SAM" id="MobiDB-lite"/>
    </source>
</evidence>
<dbReference type="EMBL" id="JAEVFJ010000070">
    <property type="protein sequence ID" value="KAH8074941.1"/>
    <property type="molecule type" value="Genomic_DNA"/>
</dbReference>
<sequence>MICSHVSVAARLVARSSTLRYGLLRTSISHSAAARHVHASPHHSPLTIPGRYAPVASHSISSAHDSSTMKSLPASILTPGQLSRAAAHAVRALTRTGAFSDALYIVNALHASPIDHVTPTTIPILEQLVQTARHQPVSVRLAAHCFLHDLLRSGRTRQAARFSEAVMSQGIYLRSRTLQALMQQLCRPLPSVFDSLGPRNWKRIQPNEVLFLDSGCVQDPSCQAAIRILEHARRYGHRRTHEMYDVLIRACLLQGEIIVASLLFALLVKEFASTRPIVDSPVPGHIDAVLPRHSKEDHERLLFSTMQLILRDVKSIHLRDPRDSLDERRLESSLQALANLAMLLEQEEFVLGNVSSLLRALYSCPKTDTRVWIIRNGKSTQVAAYPFFQEVLLRILQRMKSYPVGPPLPLMELASYNTLLSYALRHRLSPSMATDVLEHMTNRRQPPLQPSIATYNILFRSATLLRLPYIPEQLLSALQIEFNHGESQTSSSSLVISCDIGESPVGMQRETLRIPETLLKAFSSLKPDLYTLTSYISHITATGNPHGVKELVFHLLPELAVLFRSGVNASTKSKLHYLCLKRSVRYGPYFFTVVLNALVKAGLTGLAERIWILAQQAQYASSIPEFALGGEQWRLGIEAYTVLMQGYAAEASRTVRVRRHSKHMARAVGFGWSLYTRKQLRAGKARHVIGRRLAMLLYRTVLFEDKTMFKSLLRIRGGLHGTGSISPLPPPLPDSRFFNAALDALCPRRSSAEMRHRPTVTRNTSWAFMTRRTPLQQVAHGITSAGYRLPKSLQELVECDDIVYSKPSTRLDRSPYAFSSASHPPDSNRLPITNTRSIPIRPRRSPRGMRKKWGGHRIMLHR</sequence>
<keyword evidence="1" id="KW-0677">Repeat</keyword>
<evidence type="ECO:0000256" key="1">
    <source>
        <dbReference type="ARBA" id="ARBA00022737"/>
    </source>
</evidence>
<dbReference type="Gene3D" id="1.25.40.10">
    <property type="entry name" value="Tetratricopeptide repeat domain"/>
    <property type="match status" value="1"/>
</dbReference>
<comment type="caution">
    <text evidence="3">The sequence shown here is derived from an EMBL/GenBank/DDBJ whole genome shotgun (WGS) entry which is preliminary data.</text>
</comment>
<feature type="region of interest" description="Disordered" evidence="2">
    <location>
        <begin position="813"/>
        <end position="855"/>
    </location>
</feature>
<proteinExistence type="predicted"/>
<dbReference type="OrthoDB" id="2554293at2759"/>
<feature type="compositionally biased region" description="Basic residues" evidence="2">
    <location>
        <begin position="841"/>
        <end position="855"/>
    </location>
</feature>
<keyword evidence="4" id="KW-1185">Reference proteome</keyword>
<dbReference type="InterPro" id="IPR011990">
    <property type="entry name" value="TPR-like_helical_dom_sf"/>
</dbReference>
<organism evidence="3 4">
    <name type="scientific">Cristinia sonorae</name>
    <dbReference type="NCBI Taxonomy" id="1940300"/>
    <lineage>
        <taxon>Eukaryota</taxon>
        <taxon>Fungi</taxon>
        <taxon>Dikarya</taxon>
        <taxon>Basidiomycota</taxon>
        <taxon>Agaricomycotina</taxon>
        <taxon>Agaricomycetes</taxon>
        <taxon>Agaricomycetidae</taxon>
        <taxon>Agaricales</taxon>
        <taxon>Pleurotineae</taxon>
        <taxon>Stephanosporaceae</taxon>
        <taxon>Cristinia</taxon>
    </lineage>
</organism>
<accession>A0A8K0UE27</accession>
<dbReference type="Proteomes" id="UP000813824">
    <property type="component" value="Unassembled WGS sequence"/>
</dbReference>
<evidence type="ECO:0000313" key="4">
    <source>
        <dbReference type="Proteomes" id="UP000813824"/>
    </source>
</evidence>
<protein>
    <submittedName>
        <fullName evidence="3">Uncharacterized protein</fullName>
    </submittedName>
</protein>
<evidence type="ECO:0000313" key="3">
    <source>
        <dbReference type="EMBL" id="KAH8074941.1"/>
    </source>
</evidence>
<dbReference type="AlphaFoldDB" id="A0A8K0UE27"/>